<dbReference type="Proteomes" id="UP000683310">
    <property type="component" value="Chromosome"/>
</dbReference>
<feature type="transmembrane region" description="Helical" evidence="1">
    <location>
        <begin position="42"/>
        <end position="65"/>
    </location>
</feature>
<evidence type="ECO:0000313" key="2">
    <source>
        <dbReference type="EMBL" id="QVI20789.1"/>
    </source>
</evidence>
<gene>
    <name evidence="2" type="ORF">KHQ06_32635</name>
</gene>
<accession>A0ABX8CMG9</accession>
<sequence length="84" mass="8427">MTNNPADTEATVRRGIIAAVLLAALFLLPAIALQSDDFNPLVLLALPLMPGALALAAATVALGLANETIGEAGAALAASQTRHP</sequence>
<evidence type="ECO:0000256" key="1">
    <source>
        <dbReference type="SAM" id="Phobius"/>
    </source>
</evidence>
<name>A0ABX8CMG9_9NOCA</name>
<proteinExistence type="predicted"/>
<keyword evidence="1" id="KW-0812">Transmembrane</keyword>
<evidence type="ECO:0000313" key="3">
    <source>
        <dbReference type="Proteomes" id="UP000683310"/>
    </source>
</evidence>
<reference evidence="2 3" key="1">
    <citation type="submission" date="2021-04" db="EMBL/GenBank/DDBJ databases">
        <title>Nocardia tengchongensis.</title>
        <authorList>
            <person name="Zhuang k."/>
            <person name="Ran Y."/>
            <person name="Li W."/>
        </authorList>
    </citation>
    <scope>NUCLEOTIDE SEQUENCE [LARGE SCALE GENOMIC DNA]</scope>
    <source>
        <strain evidence="2 3">CFH S0057</strain>
    </source>
</reference>
<protein>
    <submittedName>
        <fullName evidence="2">Uncharacterized protein</fullName>
    </submittedName>
</protein>
<dbReference type="EMBL" id="CP074371">
    <property type="protein sequence ID" value="QVI20789.1"/>
    <property type="molecule type" value="Genomic_DNA"/>
</dbReference>
<keyword evidence="1" id="KW-0472">Membrane</keyword>
<keyword evidence="1" id="KW-1133">Transmembrane helix</keyword>
<keyword evidence="3" id="KW-1185">Reference proteome</keyword>
<organism evidence="2 3">
    <name type="scientific">Nocardia tengchongensis</name>
    <dbReference type="NCBI Taxonomy" id="2055889"/>
    <lineage>
        <taxon>Bacteria</taxon>
        <taxon>Bacillati</taxon>
        <taxon>Actinomycetota</taxon>
        <taxon>Actinomycetes</taxon>
        <taxon>Mycobacteriales</taxon>
        <taxon>Nocardiaceae</taxon>
        <taxon>Nocardia</taxon>
    </lineage>
</organism>